<organism evidence="1 2">
    <name type="scientific">Xylanibacter muris</name>
    <dbReference type="NCBI Taxonomy" id="2736290"/>
    <lineage>
        <taxon>Bacteria</taxon>
        <taxon>Pseudomonadati</taxon>
        <taxon>Bacteroidota</taxon>
        <taxon>Bacteroidia</taxon>
        <taxon>Bacteroidales</taxon>
        <taxon>Prevotellaceae</taxon>
        <taxon>Xylanibacter</taxon>
    </lineage>
</organism>
<evidence type="ECO:0000313" key="1">
    <source>
        <dbReference type="EMBL" id="NPD92953.1"/>
    </source>
</evidence>
<accession>A0ABX2APQ4</accession>
<dbReference type="InterPro" id="IPR025324">
    <property type="entry name" value="DUF4230"/>
</dbReference>
<proteinExistence type="predicted"/>
<dbReference type="Pfam" id="PF14014">
    <property type="entry name" value="DUF4230"/>
    <property type="match status" value="1"/>
</dbReference>
<dbReference type="RefSeq" id="WP_172276685.1">
    <property type="nucleotide sequence ID" value="NZ_CASGMU010000017.1"/>
</dbReference>
<comment type="caution">
    <text evidence="1">The sequence shown here is derived from an EMBL/GenBank/DDBJ whole genome shotgun (WGS) entry which is preliminary data.</text>
</comment>
<dbReference type="EMBL" id="JABKKF010000013">
    <property type="protein sequence ID" value="NPD92953.1"/>
    <property type="molecule type" value="Genomic_DNA"/>
</dbReference>
<gene>
    <name evidence="1" type="ORF">HPS56_11500</name>
</gene>
<name>A0ABX2APQ4_9BACT</name>
<evidence type="ECO:0000313" key="2">
    <source>
        <dbReference type="Proteomes" id="UP000714420"/>
    </source>
</evidence>
<reference evidence="1 2" key="1">
    <citation type="submission" date="2020-05" db="EMBL/GenBank/DDBJ databases">
        <title>Distinct polysaccharide utilization as determinants for interspecies competition between intestinal Prevotella spp.</title>
        <authorList>
            <person name="Galvez E.J.C."/>
            <person name="Iljazovic A."/>
            <person name="Strowig T."/>
        </authorList>
    </citation>
    <scope>NUCLEOTIDE SEQUENCE [LARGE SCALE GENOMIC DNA]</scope>
    <source>
        <strain evidence="1 2">PMUR</strain>
    </source>
</reference>
<dbReference type="Proteomes" id="UP000714420">
    <property type="component" value="Unassembled WGS sequence"/>
</dbReference>
<keyword evidence="2" id="KW-1185">Reference proteome</keyword>
<protein>
    <submittedName>
        <fullName evidence="1">DUF4230 domain-containing protein</fullName>
    </submittedName>
</protein>
<sequence>MKILNYIIIYIFITGTLIPIACSDKKDDGKSTHVSETDTLPMLIMQIQKCSRLYTTEYNIHKIITHDDVIRMQGKVLNKDFNIKLPVGDRKIAIPMTATLKAYIDFSDFSDKNVERDGKNITIILPDPQIVMTSSRINQKEIKEYVSITRSYFTDAEITEFEKQGKEAIIARINDTNIIETARDNAARVLIPMIEQMGYDEKNITIKFRKDIKKLNVNVEK</sequence>